<dbReference type="Gene3D" id="3.40.50.1820">
    <property type="entry name" value="alpha/beta hydrolase"/>
    <property type="match status" value="1"/>
</dbReference>
<dbReference type="InterPro" id="IPR010297">
    <property type="entry name" value="DUF900_hydrolase"/>
</dbReference>
<dbReference type="RefSeq" id="WP_213889689.1">
    <property type="nucleotide sequence ID" value="NZ_JAGFNU010000007.1"/>
</dbReference>
<accession>A0ABV5JLP1</accession>
<protein>
    <submittedName>
        <fullName evidence="2">Alpha/beta hydrolase</fullName>
    </submittedName>
</protein>
<dbReference type="InterPro" id="IPR029058">
    <property type="entry name" value="AB_hydrolase_fold"/>
</dbReference>
<dbReference type="Pfam" id="PF05990">
    <property type="entry name" value="DUF900"/>
    <property type="match status" value="1"/>
</dbReference>
<gene>
    <name evidence="2" type="ORF">ACFFUT_18510</name>
</gene>
<name>A0ABV5JLP1_9RHOB</name>
<dbReference type="InterPro" id="IPR014586">
    <property type="entry name" value="UCP033909"/>
</dbReference>
<evidence type="ECO:0000256" key="1">
    <source>
        <dbReference type="SAM" id="SignalP"/>
    </source>
</evidence>
<dbReference type="EMBL" id="JBHMEA010000051">
    <property type="protein sequence ID" value="MFB9233791.1"/>
    <property type="molecule type" value="Genomic_DNA"/>
</dbReference>
<dbReference type="PIRSF" id="PIRSF033909">
    <property type="entry name" value="UCP033909"/>
    <property type="match status" value="1"/>
</dbReference>
<sequence>MGVFVRALTLFLCLGLVACAPRGIIVVNPVAQDAGTNYPIFYGTSRRADPARQYGSRRSENVTFGRLDVSVPPDHETGAIEISGSNPDPRQHFVATQDTKFSGADDFRAALRKELRSRPSGERLAIVYVHGFNNNFAEGVYRIAQISHDFGLSEVAVHYSWPSAGHPLGYGYDRDSVLFARDGLEELLDTVQNAGAEKILLMAHSLGALLTVETLRQMAISDSSVLRRALGGVVLISPDIDVEVFHQQAMRIGKLPQPFVIFASEKDRALRLSARLTGQPNRLGTLTNANVISDLEVTVFDVTDFSTGLDGHFTAASSPALIRILSLLPMLESSFRNDRAGRLDLLQGTVLTVQNATQVVLSPL</sequence>
<feature type="chain" id="PRO_5045140159" evidence="1">
    <location>
        <begin position="21"/>
        <end position="364"/>
    </location>
</feature>
<keyword evidence="2" id="KW-0378">Hydrolase</keyword>
<dbReference type="PANTHER" id="PTHR36513:SF1">
    <property type="entry name" value="TRANSMEMBRANE PROTEIN"/>
    <property type="match status" value="1"/>
</dbReference>
<keyword evidence="3" id="KW-1185">Reference proteome</keyword>
<dbReference type="SUPFAM" id="SSF53474">
    <property type="entry name" value="alpha/beta-Hydrolases"/>
    <property type="match status" value="1"/>
</dbReference>
<dbReference type="PANTHER" id="PTHR36513">
    <property type="entry name" value="ABC TRANSMEMBRANE TYPE-1 DOMAIN-CONTAINING PROTEIN"/>
    <property type="match status" value="1"/>
</dbReference>
<comment type="caution">
    <text evidence="2">The sequence shown here is derived from an EMBL/GenBank/DDBJ whole genome shotgun (WGS) entry which is preliminary data.</text>
</comment>
<reference evidence="2 3" key="1">
    <citation type="submission" date="2024-09" db="EMBL/GenBank/DDBJ databases">
        <authorList>
            <person name="Sun Q."/>
            <person name="Mori K."/>
        </authorList>
    </citation>
    <scope>NUCLEOTIDE SEQUENCE [LARGE SCALE GENOMIC DNA]</scope>
    <source>
        <strain evidence="2 3">CECT 8726</strain>
    </source>
</reference>
<organism evidence="2 3">
    <name type="scientific">Pseudohalocynthiibacter aestuariivivens</name>
    <dbReference type="NCBI Taxonomy" id="1591409"/>
    <lineage>
        <taxon>Bacteria</taxon>
        <taxon>Pseudomonadati</taxon>
        <taxon>Pseudomonadota</taxon>
        <taxon>Alphaproteobacteria</taxon>
        <taxon>Rhodobacterales</taxon>
        <taxon>Paracoccaceae</taxon>
        <taxon>Pseudohalocynthiibacter</taxon>
    </lineage>
</organism>
<evidence type="ECO:0000313" key="3">
    <source>
        <dbReference type="Proteomes" id="UP001589683"/>
    </source>
</evidence>
<keyword evidence="1" id="KW-0732">Signal</keyword>
<dbReference type="Proteomes" id="UP001589683">
    <property type="component" value="Unassembled WGS sequence"/>
</dbReference>
<dbReference type="GO" id="GO:0016787">
    <property type="term" value="F:hydrolase activity"/>
    <property type="evidence" value="ECO:0007669"/>
    <property type="project" value="UniProtKB-KW"/>
</dbReference>
<proteinExistence type="predicted"/>
<evidence type="ECO:0000313" key="2">
    <source>
        <dbReference type="EMBL" id="MFB9233791.1"/>
    </source>
</evidence>
<dbReference type="PROSITE" id="PS51257">
    <property type="entry name" value="PROKAR_LIPOPROTEIN"/>
    <property type="match status" value="1"/>
</dbReference>
<feature type="signal peptide" evidence="1">
    <location>
        <begin position="1"/>
        <end position="20"/>
    </location>
</feature>